<proteinExistence type="predicted"/>
<organism evidence="2 3">
    <name type="scientific">Marasmius tenuissimus</name>
    <dbReference type="NCBI Taxonomy" id="585030"/>
    <lineage>
        <taxon>Eukaryota</taxon>
        <taxon>Fungi</taxon>
        <taxon>Dikarya</taxon>
        <taxon>Basidiomycota</taxon>
        <taxon>Agaricomycotina</taxon>
        <taxon>Agaricomycetes</taxon>
        <taxon>Agaricomycetidae</taxon>
        <taxon>Agaricales</taxon>
        <taxon>Marasmiineae</taxon>
        <taxon>Marasmiaceae</taxon>
        <taxon>Marasmius</taxon>
    </lineage>
</organism>
<dbReference type="Proteomes" id="UP001437256">
    <property type="component" value="Unassembled WGS sequence"/>
</dbReference>
<sequence length="213" mass="25115">MARKRLYHTREQQRTANNLAAKRYRDKHPELLQQRRQAKVAEEEESRLQELRMKRTNRVSSSSSHKAMHSGNLGPLSSIQGSKTQKYAATLKTVRKLHAKFTDIVNNNRAFFVEEIYQKFITPVPFEGYLPPSFLDESQDQFHDMSNTVKNYQRHILYYEGPSPEWKELDEIRGEIDDVIRWIDNIYCEFLEGGILGLHEAYDEKRLGHLQYV</sequence>
<name>A0ABR2ZLA6_9AGAR</name>
<reference evidence="2 3" key="1">
    <citation type="submission" date="2024-05" db="EMBL/GenBank/DDBJ databases">
        <title>A draft genome resource for the thread blight pathogen Marasmius tenuissimus strain MS-2.</title>
        <authorList>
            <person name="Yulfo-Soto G.E."/>
            <person name="Baruah I.K."/>
            <person name="Amoako-Attah I."/>
            <person name="Bukari Y."/>
            <person name="Meinhardt L.W."/>
            <person name="Bailey B.A."/>
            <person name="Cohen S.P."/>
        </authorList>
    </citation>
    <scope>NUCLEOTIDE SEQUENCE [LARGE SCALE GENOMIC DNA]</scope>
    <source>
        <strain evidence="2 3">MS-2</strain>
    </source>
</reference>
<keyword evidence="3" id="KW-1185">Reference proteome</keyword>
<gene>
    <name evidence="2" type="ORF">AAF712_011093</name>
</gene>
<accession>A0ABR2ZLA6</accession>
<protein>
    <submittedName>
        <fullName evidence="2">Uncharacterized protein</fullName>
    </submittedName>
</protein>
<evidence type="ECO:0000313" key="2">
    <source>
        <dbReference type="EMBL" id="KAL0062015.1"/>
    </source>
</evidence>
<comment type="caution">
    <text evidence="2">The sequence shown here is derived from an EMBL/GenBank/DDBJ whole genome shotgun (WGS) entry which is preliminary data.</text>
</comment>
<evidence type="ECO:0000256" key="1">
    <source>
        <dbReference type="SAM" id="MobiDB-lite"/>
    </source>
</evidence>
<evidence type="ECO:0000313" key="3">
    <source>
        <dbReference type="Proteomes" id="UP001437256"/>
    </source>
</evidence>
<feature type="region of interest" description="Disordered" evidence="1">
    <location>
        <begin position="1"/>
        <end position="79"/>
    </location>
</feature>
<dbReference type="EMBL" id="JBBXMP010000116">
    <property type="protein sequence ID" value="KAL0062015.1"/>
    <property type="molecule type" value="Genomic_DNA"/>
</dbReference>